<keyword evidence="1" id="KW-0175">Coiled coil</keyword>
<evidence type="ECO:0000256" key="1">
    <source>
        <dbReference type="SAM" id="Coils"/>
    </source>
</evidence>
<gene>
    <name evidence="2" type="ORF">QQS21_012555</name>
</gene>
<comment type="caution">
    <text evidence="2">The sequence shown here is derived from an EMBL/GenBank/DDBJ whole genome shotgun (WGS) entry which is preliminary data.</text>
</comment>
<dbReference type="Proteomes" id="UP001251528">
    <property type="component" value="Unassembled WGS sequence"/>
</dbReference>
<evidence type="ECO:0000313" key="2">
    <source>
        <dbReference type="EMBL" id="KAK2589765.1"/>
    </source>
</evidence>
<keyword evidence="3" id="KW-1185">Reference proteome</keyword>
<evidence type="ECO:0000313" key="3">
    <source>
        <dbReference type="Proteomes" id="UP001251528"/>
    </source>
</evidence>
<name>A0AAJ0CBA3_9HYPO</name>
<proteinExistence type="predicted"/>
<dbReference type="AlphaFoldDB" id="A0AAJ0CBA3"/>
<dbReference type="EMBL" id="JASWJB010000558">
    <property type="protein sequence ID" value="KAK2589765.1"/>
    <property type="molecule type" value="Genomic_DNA"/>
</dbReference>
<accession>A0AAJ0CBA3</accession>
<organism evidence="2 3">
    <name type="scientific">Conoideocrella luteorostrata</name>
    <dbReference type="NCBI Taxonomy" id="1105319"/>
    <lineage>
        <taxon>Eukaryota</taxon>
        <taxon>Fungi</taxon>
        <taxon>Dikarya</taxon>
        <taxon>Ascomycota</taxon>
        <taxon>Pezizomycotina</taxon>
        <taxon>Sordariomycetes</taxon>
        <taxon>Hypocreomycetidae</taxon>
        <taxon>Hypocreales</taxon>
        <taxon>Clavicipitaceae</taxon>
        <taxon>Conoideocrella</taxon>
    </lineage>
</organism>
<reference evidence="2" key="1">
    <citation type="submission" date="2023-06" db="EMBL/GenBank/DDBJ databases">
        <title>Conoideocrella luteorostrata (Hypocreales: Clavicipitaceae), a potential biocontrol fungus for elongate hemlock scale in United States Christmas tree production areas.</title>
        <authorList>
            <person name="Barrett H."/>
            <person name="Lovett B."/>
            <person name="Macias A.M."/>
            <person name="Stajich J.E."/>
            <person name="Kasson M.T."/>
        </authorList>
    </citation>
    <scope>NUCLEOTIDE SEQUENCE</scope>
    <source>
        <strain evidence="2">ARSEF 14590</strain>
    </source>
</reference>
<feature type="coiled-coil region" evidence="1">
    <location>
        <begin position="68"/>
        <end position="95"/>
    </location>
</feature>
<sequence>MIQIQSLVSNTECPPESEEWLGIIRNNLFEGEGYSLYVAVFITKCTHVQATILSLLRRRDFVAAEGQYESMVEQLTAADDELQNYANTKSDYNEKFDIYMRNLYCSAIIKGYSYLLLLANFLTHHASSRVPLHQLRSERAQFVKMVRVAAQSILDSIPVALGPLKTGKDKSPRVLFDSIKMVWPLTAVYLVGPTLPEQKNQAEIALTFIGKVVGVRQALNTYPGKMPLPLEARVPLDLMPGEASSPASSK</sequence>
<protein>
    <submittedName>
        <fullName evidence="2">Uncharacterized protein</fullName>
    </submittedName>
</protein>